<accession>A0A086T7N1</accession>
<dbReference type="HOGENOM" id="CLU_2922057_0_0_1"/>
<protein>
    <submittedName>
        <fullName evidence="1">Uncharacterized protein</fullName>
    </submittedName>
</protein>
<sequence>MTEKTHHCPICHKVFTHRCAKKGHANPCPVHTSSYVRPGNECVSCHEAEVREANKASKSKK</sequence>
<keyword evidence="2" id="KW-1185">Reference proteome</keyword>
<evidence type="ECO:0000313" key="1">
    <source>
        <dbReference type="EMBL" id="KFH45363.1"/>
    </source>
</evidence>
<reference evidence="2" key="1">
    <citation type="journal article" date="2014" name="Genome Announc.">
        <title>Genome sequence and annotation of Acremonium chrysogenum, producer of the beta-lactam antibiotic cephalosporin C.</title>
        <authorList>
            <person name="Terfehr D."/>
            <person name="Dahlmann T.A."/>
            <person name="Specht T."/>
            <person name="Zadra I."/>
            <person name="Kuernsteiner H."/>
            <person name="Kueck U."/>
        </authorList>
    </citation>
    <scope>NUCLEOTIDE SEQUENCE [LARGE SCALE GENOMIC DNA]</scope>
    <source>
        <strain evidence="2">ATCC 11550 / CBS 779.69 / DSM 880 / IAM 14645 / JCM 23072 / IMI 49137</strain>
    </source>
</reference>
<dbReference type="EMBL" id="JPKY01000033">
    <property type="protein sequence ID" value="KFH45363.1"/>
    <property type="molecule type" value="Genomic_DNA"/>
</dbReference>
<gene>
    <name evidence="1" type="ORF">ACRE_038020</name>
</gene>
<proteinExistence type="predicted"/>
<comment type="caution">
    <text evidence="1">The sequence shown here is derived from an EMBL/GenBank/DDBJ whole genome shotgun (WGS) entry which is preliminary data.</text>
</comment>
<dbReference type="AlphaFoldDB" id="A0A086T7N1"/>
<organism evidence="1 2">
    <name type="scientific">Hapsidospora chrysogenum (strain ATCC 11550 / CBS 779.69 / DSM 880 / IAM 14645 / JCM 23072 / IMI 49137)</name>
    <name type="common">Acremonium chrysogenum</name>
    <dbReference type="NCBI Taxonomy" id="857340"/>
    <lineage>
        <taxon>Eukaryota</taxon>
        <taxon>Fungi</taxon>
        <taxon>Dikarya</taxon>
        <taxon>Ascomycota</taxon>
        <taxon>Pezizomycotina</taxon>
        <taxon>Sordariomycetes</taxon>
        <taxon>Hypocreomycetidae</taxon>
        <taxon>Hypocreales</taxon>
        <taxon>Bionectriaceae</taxon>
        <taxon>Hapsidospora</taxon>
    </lineage>
</organism>
<evidence type="ECO:0000313" key="2">
    <source>
        <dbReference type="Proteomes" id="UP000029964"/>
    </source>
</evidence>
<dbReference type="Proteomes" id="UP000029964">
    <property type="component" value="Unassembled WGS sequence"/>
</dbReference>
<name>A0A086T7N1_HAPC1</name>